<dbReference type="PANTHER" id="PTHR45228:SF5">
    <property type="entry name" value="CYCLIC DI-GMP PHOSPHODIESTERASE VC_1348-RELATED"/>
    <property type="match status" value="1"/>
</dbReference>
<dbReference type="Gene3D" id="1.10.3210.10">
    <property type="entry name" value="Hypothetical protein af1432"/>
    <property type="match status" value="1"/>
</dbReference>
<dbReference type="PROSITE" id="PS51832">
    <property type="entry name" value="HD_GYP"/>
    <property type="match status" value="1"/>
</dbReference>
<dbReference type="InterPro" id="IPR003607">
    <property type="entry name" value="HD/PDEase_dom"/>
</dbReference>
<name>A0A645IRM8_9ZZZZ</name>
<dbReference type="EMBL" id="VSSQ01121825">
    <property type="protein sequence ID" value="MPN54025.1"/>
    <property type="molecule type" value="Genomic_DNA"/>
</dbReference>
<proteinExistence type="predicted"/>
<dbReference type="CDD" id="cd00077">
    <property type="entry name" value="HDc"/>
    <property type="match status" value="1"/>
</dbReference>
<reference evidence="2" key="1">
    <citation type="submission" date="2019-08" db="EMBL/GenBank/DDBJ databases">
        <authorList>
            <person name="Kucharzyk K."/>
            <person name="Murdoch R.W."/>
            <person name="Higgins S."/>
            <person name="Loffler F."/>
        </authorList>
    </citation>
    <scope>NUCLEOTIDE SEQUENCE</scope>
</reference>
<dbReference type="PANTHER" id="PTHR45228">
    <property type="entry name" value="CYCLIC DI-GMP PHOSPHODIESTERASE TM_0186-RELATED"/>
    <property type="match status" value="1"/>
</dbReference>
<feature type="domain" description="HD-GYP" evidence="1">
    <location>
        <begin position="1"/>
        <end position="140"/>
    </location>
</feature>
<dbReference type="Pfam" id="PF13487">
    <property type="entry name" value="HD_5"/>
    <property type="match status" value="1"/>
</dbReference>
<sequence length="166" mass="18518">MHDVGKIGIPDRILLKPGKLDRDEFKIMQTHATLGVEIVAGNPWLIGAEQTIRHHHERFDGLGYPDGLSGVNIPLAARIFAIADVFDALISVRPYKEASTLEEALSIMGQESNTHFDPEVFAMFLELAPSLYEKNCTWEGDRWAAELSLVIKRYFKTETAPLGAVQ</sequence>
<accession>A0A645IRM8</accession>
<evidence type="ECO:0000313" key="2">
    <source>
        <dbReference type="EMBL" id="MPN54025.1"/>
    </source>
</evidence>
<comment type="caution">
    <text evidence="2">The sequence shown here is derived from an EMBL/GenBank/DDBJ whole genome shotgun (WGS) entry which is preliminary data.</text>
</comment>
<gene>
    <name evidence="2" type="ORF">SDC9_201694</name>
</gene>
<evidence type="ECO:0000259" key="1">
    <source>
        <dbReference type="PROSITE" id="PS51832"/>
    </source>
</evidence>
<dbReference type="SUPFAM" id="SSF109604">
    <property type="entry name" value="HD-domain/PDEase-like"/>
    <property type="match status" value="1"/>
</dbReference>
<protein>
    <recommendedName>
        <fullName evidence="1">HD-GYP domain-containing protein</fullName>
    </recommendedName>
</protein>
<dbReference type="InterPro" id="IPR052020">
    <property type="entry name" value="Cyclic_di-GMP/3'3'-cGAMP_PDE"/>
</dbReference>
<organism evidence="2">
    <name type="scientific">bioreactor metagenome</name>
    <dbReference type="NCBI Taxonomy" id="1076179"/>
    <lineage>
        <taxon>unclassified sequences</taxon>
        <taxon>metagenomes</taxon>
        <taxon>ecological metagenomes</taxon>
    </lineage>
</organism>
<dbReference type="AlphaFoldDB" id="A0A645IRM8"/>
<dbReference type="InterPro" id="IPR037522">
    <property type="entry name" value="HD_GYP_dom"/>
</dbReference>